<dbReference type="PROSITE" id="PS51910">
    <property type="entry name" value="GH18_2"/>
    <property type="match status" value="1"/>
</dbReference>
<dbReference type="Pfam" id="PF00704">
    <property type="entry name" value="Glyco_hydro_18"/>
    <property type="match status" value="1"/>
</dbReference>
<protein>
    <submittedName>
        <fullName evidence="10">Unnamed protein product</fullName>
    </submittedName>
</protein>
<dbReference type="InterPro" id="IPR014752">
    <property type="entry name" value="Arrestin-like_C"/>
</dbReference>
<evidence type="ECO:0000256" key="3">
    <source>
        <dbReference type="ARBA" id="ARBA00023024"/>
    </source>
</evidence>
<keyword evidence="4" id="KW-0119">Carbohydrate metabolism</keyword>
<dbReference type="PROSITE" id="PS01095">
    <property type="entry name" value="GH18_1"/>
    <property type="match status" value="1"/>
</dbReference>
<dbReference type="Proteomes" id="UP001165189">
    <property type="component" value="Unassembled WGS sequence"/>
</dbReference>
<sequence length="656" mass="72837">MTSFVTRSSSTLESLTQSRPKVNIELAGQTEGLVNSYTTKDRIEGTAVITVDHDTRFDEVEITFEGRTGAYQTFLRLRQPIEDSAYPMPRVLEAGRTYKFPFTFVVPDRLLPHVCSHAKTNAHVERSHTLLPPSLGDPMLANDGKSLLNDLAPDMCRISYLIRVSVQRKPENAPSKALASVGKKVRIIPAVDEEPPLNITDDDSYCVRKEKDVKRGFMRGKLGRLVVASSQPKPVQLCPPNSEATDSVSTAATVHLRFDPVGNEEPPRLGTIWSKLRASSLFSAEPWGDYPSPRNVPWAQIGQGCYTETVPLSTMCVASAHWTKHTSPRGLSRCDSMESTSSSESLTGPSASFTGETYYTASVVVPITLPKTKAFVPTFHSCLISRIYCLELSLSYHTPNANILTPTATLKIPIQLTSRARSDAKTKDSEHEITQHEVNAEFFSPRSVAPPTLVQVAPPEYSENQGPILPPDRSIDLMSTARVPRVHAGNLLSQDLKRSLKAPPNKTSIEHNDIQSMEAIYNDHYPQHIPADKLTHVLYAFANLTGTGEVRLWDQWADYDKLFPGDPEERDMANIYGCVRQLGLLKKKNRHLKVLLSIGGYTNSQSWAGILNVEANRKNFAESAVKLMHDVGFDGLDIDWEVSVSLLLIFIMFHED</sequence>
<organism evidence="10 11">
    <name type="scientific">Aspergillus oryzae var. brunneus</name>
    <dbReference type="NCBI Taxonomy" id="332754"/>
    <lineage>
        <taxon>Eukaryota</taxon>
        <taxon>Fungi</taxon>
        <taxon>Dikarya</taxon>
        <taxon>Ascomycota</taxon>
        <taxon>Pezizomycotina</taxon>
        <taxon>Eurotiomycetes</taxon>
        <taxon>Eurotiomycetidae</taxon>
        <taxon>Eurotiales</taxon>
        <taxon>Aspergillaceae</taxon>
        <taxon>Aspergillus</taxon>
        <taxon>Aspergillus subgen. Circumdati</taxon>
    </lineage>
</organism>
<evidence type="ECO:0000256" key="6">
    <source>
        <dbReference type="ARBA" id="ARBA00023326"/>
    </source>
</evidence>
<dbReference type="InterPro" id="IPR039634">
    <property type="entry name" value="Bul1-like"/>
</dbReference>
<dbReference type="InterPro" id="IPR017853">
    <property type="entry name" value="GH"/>
</dbReference>
<name>A0ABQ6L1S0_ASPOZ</name>
<gene>
    <name evidence="10" type="ORF">Aory05_001015800</name>
</gene>
<evidence type="ECO:0000256" key="7">
    <source>
        <dbReference type="RuleBase" id="RU000489"/>
    </source>
</evidence>
<evidence type="ECO:0000256" key="4">
    <source>
        <dbReference type="ARBA" id="ARBA00023277"/>
    </source>
</evidence>
<dbReference type="InterPro" id="IPR001579">
    <property type="entry name" value="Glyco_hydro_18_chit_AS"/>
</dbReference>
<evidence type="ECO:0000313" key="11">
    <source>
        <dbReference type="Proteomes" id="UP001165189"/>
    </source>
</evidence>
<accession>A0ABQ6L1S0</accession>
<dbReference type="Gene3D" id="2.60.40.640">
    <property type="match status" value="1"/>
</dbReference>
<dbReference type="PANTHER" id="PTHR31904:SF1">
    <property type="entry name" value="BYPASS OF STOP CODON PROTEIN 5-RELATED"/>
    <property type="match status" value="1"/>
</dbReference>
<feature type="compositionally biased region" description="Low complexity" evidence="8">
    <location>
        <begin position="333"/>
        <end position="348"/>
    </location>
</feature>
<keyword evidence="3" id="KW-0146">Chitin degradation</keyword>
<dbReference type="Gene3D" id="3.20.20.80">
    <property type="entry name" value="Glycosidases"/>
    <property type="match status" value="1"/>
</dbReference>
<evidence type="ECO:0000256" key="8">
    <source>
        <dbReference type="SAM" id="MobiDB-lite"/>
    </source>
</evidence>
<dbReference type="SUPFAM" id="SSF51445">
    <property type="entry name" value="(Trans)glycosidases"/>
    <property type="match status" value="1"/>
</dbReference>
<keyword evidence="6" id="KW-0624">Polysaccharide degradation</keyword>
<evidence type="ECO:0000256" key="5">
    <source>
        <dbReference type="ARBA" id="ARBA00023295"/>
    </source>
</evidence>
<evidence type="ECO:0000259" key="9">
    <source>
        <dbReference type="PROSITE" id="PS51910"/>
    </source>
</evidence>
<feature type="domain" description="GH18" evidence="9">
    <location>
        <begin position="504"/>
        <end position="656"/>
    </location>
</feature>
<reference evidence="10" key="1">
    <citation type="submission" date="2023-04" db="EMBL/GenBank/DDBJ databases">
        <title>Aspergillus oryzae var. brunneus NBRC 4377.</title>
        <authorList>
            <person name="Ichikawa N."/>
            <person name="Sato H."/>
            <person name="Tonouchi N."/>
        </authorList>
    </citation>
    <scope>NUCLEOTIDE SEQUENCE</scope>
    <source>
        <strain evidence="10">NBRC 4377</strain>
    </source>
</reference>
<comment type="caution">
    <text evidence="10">The sequence shown here is derived from an EMBL/GenBank/DDBJ whole genome shotgun (WGS) entry which is preliminary data.</text>
</comment>
<keyword evidence="5 7" id="KW-0326">Glycosidase</keyword>
<evidence type="ECO:0000256" key="2">
    <source>
        <dbReference type="ARBA" id="ARBA00022801"/>
    </source>
</evidence>
<evidence type="ECO:0000313" key="10">
    <source>
        <dbReference type="EMBL" id="GMG51718.1"/>
    </source>
</evidence>
<keyword evidence="2 7" id="KW-0378">Hydrolase</keyword>
<proteinExistence type="predicted"/>
<comment type="catalytic activity">
    <reaction evidence="1">
        <text>Random endo-hydrolysis of N-acetyl-beta-D-glucosaminide (1-&gt;4)-beta-linkages in chitin and chitodextrins.</text>
        <dbReference type="EC" id="3.2.1.14"/>
    </reaction>
</comment>
<feature type="region of interest" description="Disordered" evidence="8">
    <location>
        <begin position="326"/>
        <end position="348"/>
    </location>
</feature>
<dbReference type="PANTHER" id="PTHR31904">
    <property type="entry name" value="BYPASS OF STOP CODON PROTEIN 5-RELATED"/>
    <property type="match status" value="1"/>
</dbReference>
<dbReference type="EMBL" id="BSYB01000051">
    <property type="protein sequence ID" value="GMG51718.1"/>
    <property type="molecule type" value="Genomic_DNA"/>
</dbReference>
<dbReference type="InterPro" id="IPR001223">
    <property type="entry name" value="Glyco_hydro18_cat"/>
</dbReference>
<keyword evidence="11" id="KW-1185">Reference proteome</keyword>
<evidence type="ECO:0000256" key="1">
    <source>
        <dbReference type="ARBA" id="ARBA00000822"/>
    </source>
</evidence>